<dbReference type="Proteomes" id="UP000190774">
    <property type="component" value="Unassembled WGS sequence"/>
</dbReference>
<evidence type="ECO:0000313" key="2">
    <source>
        <dbReference type="Proteomes" id="UP000190774"/>
    </source>
</evidence>
<name>A0A1T4YLB9_9BACT</name>
<dbReference type="AlphaFoldDB" id="A0A1T4YLB9"/>
<reference evidence="2" key="1">
    <citation type="submission" date="2017-02" db="EMBL/GenBank/DDBJ databases">
        <authorList>
            <person name="Varghese N."/>
            <person name="Submissions S."/>
        </authorList>
    </citation>
    <scope>NUCLEOTIDE SEQUENCE [LARGE SCALE GENOMIC DNA]</scope>
    <source>
        <strain evidence="2">ATCC 700200</strain>
    </source>
</reference>
<sequence length="130" mass="14471">MRLEPYPDFRESAMAFTLNNGRFGCRSATCTRRQEDTHHIPALKGRAKTRSPLCGFGVSFQLTNASQNKPQTACEEDTLSNWPSYFGALDRGKDMPLTSFNESLRSFEVIFASDKSTELGGKPVTIAELD</sequence>
<dbReference type="STRING" id="48467.SAMN02745166_03525"/>
<gene>
    <name evidence="1" type="ORF">SAMN02745166_03525</name>
</gene>
<dbReference type="EMBL" id="FUYE01000013">
    <property type="protein sequence ID" value="SKB02061.1"/>
    <property type="molecule type" value="Genomic_DNA"/>
</dbReference>
<keyword evidence="2" id="KW-1185">Reference proteome</keyword>
<protein>
    <submittedName>
        <fullName evidence="1">Uncharacterized protein</fullName>
    </submittedName>
</protein>
<evidence type="ECO:0000313" key="1">
    <source>
        <dbReference type="EMBL" id="SKB02061.1"/>
    </source>
</evidence>
<proteinExistence type="predicted"/>
<organism evidence="1 2">
    <name type="scientific">Prosthecobacter debontii</name>
    <dbReference type="NCBI Taxonomy" id="48467"/>
    <lineage>
        <taxon>Bacteria</taxon>
        <taxon>Pseudomonadati</taxon>
        <taxon>Verrucomicrobiota</taxon>
        <taxon>Verrucomicrobiia</taxon>
        <taxon>Verrucomicrobiales</taxon>
        <taxon>Verrucomicrobiaceae</taxon>
        <taxon>Prosthecobacter</taxon>
    </lineage>
</organism>
<accession>A0A1T4YLB9</accession>